<name>A0AAV5MQY4_9ROSI</name>
<proteinExistence type="inferred from homology"/>
<evidence type="ECO:0000256" key="3">
    <source>
        <dbReference type="PROSITE-ProRule" id="PRU10133"/>
    </source>
</evidence>
<accession>A0AAV5MQY4</accession>
<keyword evidence="2 4" id="KW-0833">Ubl conjugation pathway</keyword>
<organism evidence="6 7">
    <name type="scientific">Rubroshorea leprosula</name>
    <dbReference type="NCBI Taxonomy" id="152421"/>
    <lineage>
        <taxon>Eukaryota</taxon>
        <taxon>Viridiplantae</taxon>
        <taxon>Streptophyta</taxon>
        <taxon>Embryophyta</taxon>
        <taxon>Tracheophyta</taxon>
        <taxon>Spermatophyta</taxon>
        <taxon>Magnoliopsida</taxon>
        <taxon>eudicotyledons</taxon>
        <taxon>Gunneridae</taxon>
        <taxon>Pentapetalae</taxon>
        <taxon>rosids</taxon>
        <taxon>malvids</taxon>
        <taxon>Malvales</taxon>
        <taxon>Dipterocarpaceae</taxon>
        <taxon>Rubroshorea</taxon>
    </lineage>
</organism>
<feature type="domain" description="UBC core" evidence="5">
    <location>
        <begin position="1"/>
        <end position="50"/>
    </location>
</feature>
<evidence type="ECO:0000256" key="2">
    <source>
        <dbReference type="ARBA" id="ARBA00022786"/>
    </source>
</evidence>
<dbReference type="InterPro" id="IPR016135">
    <property type="entry name" value="UBQ-conjugating_enzyme/RWD"/>
</dbReference>
<keyword evidence="4" id="KW-0067">ATP-binding</keyword>
<keyword evidence="7" id="KW-1185">Reference proteome</keyword>
<evidence type="ECO:0000313" key="7">
    <source>
        <dbReference type="Proteomes" id="UP001054252"/>
    </source>
</evidence>
<dbReference type="SUPFAM" id="SSF54495">
    <property type="entry name" value="UBC-like"/>
    <property type="match status" value="1"/>
</dbReference>
<gene>
    <name evidence="6" type="ORF">SLEP1_g58575</name>
</gene>
<dbReference type="Gene3D" id="3.10.110.10">
    <property type="entry name" value="Ubiquitin Conjugating Enzyme"/>
    <property type="match status" value="1"/>
</dbReference>
<evidence type="ECO:0000256" key="4">
    <source>
        <dbReference type="RuleBase" id="RU362109"/>
    </source>
</evidence>
<sequence>MYAGLSYKLSLQFPLDHPFKPPQVRFETMCFHPNVDQFGNVCLDILQISN</sequence>
<dbReference type="Proteomes" id="UP001054252">
    <property type="component" value="Unassembled WGS sequence"/>
</dbReference>
<feature type="active site" description="Glycyl thioester intermediate" evidence="3">
    <location>
        <position position="42"/>
    </location>
</feature>
<dbReference type="PROSITE" id="PS00183">
    <property type="entry name" value="UBC_1"/>
    <property type="match status" value="1"/>
</dbReference>
<dbReference type="Pfam" id="PF00179">
    <property type="entry name" value="UQ_con"/>
    <property type="match status" value="1"/>
</dbReference>
<evidence type="ECO:0000256" key="1">
    <source>
        <dbReference type="ARBA" id="ARBA00022679"/>
    </source>
</evidence>
<dbReference type="AlphaFoldDB" id="A0AAV5MQY4"/>
<dbReference type="InterPro" id="IPR000608">
    <property type="entry name" value="UBC"/>
</dbReference>
<comment type="caution">
    <text evidence="6">The sequence shown here is derived from an EMBL/GenBank/DDBJ whole genome shotgun (WGS) entry which is preliminary data.</text>
</comment>
<keyword evidence="1" id="KW-0808">Transferase</keyword>
<dbReference type="InterPro" id="IPR023313">
    <property type="entry name" value="UBQ-conjugating_AS"/>
</dbReference>
<dbReference type="GO" id="GO:0005524">
    <property type="term" value="F:ATP binding"/>
    <property type="evidence" value="ECO:0007669"/>
    <property type="project" value="UniProtKB-UniRule"/>
</dbReference>
<evidence type="ECO:0000313" key="6">
    <source>
        <dbReference type="EMBL" id="GKV51962.1"/>
    </source>
</evidence>
<evidence type="ECO:0000259" key="5">
    <source>
        <dbReference type="PROSITE" id="PS50127"/>
    </source>
</evidence>
<keyword evidence="4" id="KW-0547">Nucleotide-binding</keyword>
<protein>
    <recommendedName>
        <fullName evidence="5">UBC core domain-containing protein</fullName>
    </recommendedName>
</protein>
<dbReference type="PANTHER" id="PTHR24068">
    <property type="entry name" value="UBIQUITIN-CONJUGATING ENZYME E2"/>
    <property type="match status" value="1"/>
</dbReference>
<dbReference type="GO" id="GO:0016740">
    <property type="term" value="F:transferase activity"/>
    <property type="evidence" value="ECO:0007669"/>
    <property type="project" value="UniProtKB-KW"/>
</dbReference>
<reference evidence="6 7" key="1">
    <citation type="journal article" date="2021" name="Commun. Biol.">
        <title>The genome of Shorea leprosula (Dipterocarpaceae) highlights the ecological relevance of drought in aseasonal tropical rainforests.</title>
        <authorList>
            <person name="Ng K.K.S."/>
            <person name="Kobayashi M.J."/>
            <person name="Fawcett J.A."/>
            <person name="Hatakeyama M."/>
            <person name="Paape T."/>
            <person name="Ng C.H."/>
            <person name="Ang C.C."/>
            <person name="Tnah L.H."/>
            <person name="Lee C.T."/>
            <person name="Nishiyama T."/>
            <person name="Sese J."/>
            <person name="O'Brien M.J."/>
            <person name="Copetti D."/>
            <person name="Mohd Noor M.I."/>
            <person name="Ong R.C."/>
            <person name="Putra M."/>
            <person name="Sireger I.Z."/>
            <person name="Indrioko S."/>
            <person name="Kosugi Y."/>
            <person name="Izuno A."/>
            <person name="Isagi Y."/>
            <person name="Lee S.L."/>
            <person name="Shimizu K.K."/>
        </authorList>
    </citation>
    <scope>NUCLEOTIDE SEQUENCE [LARGE SCALE GENOMIC DNA]</scope>
    <source>
        <strain evidence="6">214</strain>
    </source>
</reference>
<comment type="similarity">
    <text evidence="4">Belongs to the ubiquitin-conjugating enzyme family.</text>
</comment>
<dbReference type="EMBL" id="BPVZ01000577">
    <property type="protein sequence ID" value="GKV51962.1"/>
    <property type="molecule type" value="Genomic_DNA"/>
</dbReference>
<dbReference type="PROSITE" id="PS50127">
    <property type="entry name" value="UBC_2"/>
    <property type="match status" value="1"/>
</dbReference>